<dbReference type="Gene3D" id="2.60.34.20">
    <property type="match status" value="1"/>
</dbReference>
<evidence type="ECO:0000313" key="13">
    <source>
        <dbReference type="Proteomes" id="UP000796761"/>
    </source>
</evidence>
<dbReference type="OrthoDB" id="201752at2759"/>
<keyword evidence="13" id="KW-1185">Reference proteome</keyword>
<dbReference type="Gene3D" id="1.25.40.550">
    <property type="entry name" value="Aar2, C-terminal domain-like"/>
    <property type="match status" value="1"/>
</dbReference>
<comment type="function">
    <text evidence="1">Component of the U5 snRNP complex that is required for spliceosome assembly and for pre-mRNA splicing.</text>
</comment>
<evidence type="ECO:0000313" key="12">
    <source>
        <dbReference type="EMBL" id="TRZ15157.1"/>
    </source>
</evidence>
<evidence type="ECO:0000256" key="3">
    <source>
        <dbReference type="ARBA" id="ARBA00016372"/>
    </source>
</evidence>
<feature type="domain" description="AAR2 C-terminal" evidence="10">
    <location>
        <begin position="205"/>
        <end position="361"/>
    </location>
</feature>
<reference evidence="12" key="1">
    <citation type="submission" date="2019-04" db="EMBL/GenBank/DDBJ databases">
        <title>Genome assembly of Zosterops borbonicus 15179.</title>
        <authorList>
            <person name="Leroy T."/>
            <person name="Anselmetti Y."/>
            <person name="Tilak M.-K."/>
            <person name="Nabholz B."/>
        </authorList>
    </citation>
    <scope>NUCLEOTIDE SEQUENCE</scope>
    <source>
        <strain evidence="12">HGM_15179</strain>
        <tissue evidence="12">Muscle</tissue>
    </source>
</reference>
<dbReference type="Pfam" id="PF20981">
    <property type="entry name" value="AAR2_1st"/>
    <property type="match status" value="1"/>
</dbReference>
<feature type="domain" description="AAR2 N-terminal" evidence="11">
    <location>
        <begin position="17"/>
        <end position="147"/>
    </location>
</feature>
<feature type="region of interest" description="Disordered" evidence="9">
    <location>
        <begin position="450"/>
        <end position="737"/>
    </location>
</feature>
<dbReference type="InterPro" id="IPR033647">
    <property type="entry name" value="Aar2_N"/>
</dbReference>
<comment type="similarity">
    <text evidence="2">Belongs to the AAR2 family.</text>
</comment>
<sequence length="775" mass="90789">MAALRSDPELARQLFFEGAAVVVLDVPEGTEFGIDYSAWAVGPRFRGVKMVPPGLHFVHCSAAGAGGRDAGPRSGRFLSLRRREVRVLRWDPTGEAVRPEPPEQGEALWDSLRELDPFLGPYPYETLKKWVSLSNFISEAAAEELQPENGQICAFAEVLPEAAGRHTRDRAGQCRPPLGAECRSYAEGLARLPRMRPRAGTQIRFSELPRQAFPDGATPEEITRHSMDLSYALQRVMEQRYPDRPLGLLAELQFAFICFLIGNVYDAFEHWKRLLNILCRSEEAMGKYQDLYINLISVLYHQLNEIPADFFVDIVSQDNFLTSTLQVLFSCTCSSAVDEALRKKAEKFKAHLTKKFKWDFEAEPDDCAPVVVELPEGVQSDVSCSHTYPTGWDGISCSATHGQWLQSRAGTQAPATGLPDHLCEIHKCPWSEFPGRRGWRRHELANLRRGEERRGEERRGEERRGEERRGEERRGEERRGEERRGEERRGEERRGEERRGEERRGEERRGEERRGEERRGEERRGEERRGEERRGEERRGEERRGEERRGEERRGEERRGEERRGEERRGEERRGEERRGEERRGEERRGEERRGEERRGEERRGEERRGEERRGEERRGEERRGEERRGEERRGEERRGEERRGEERRGEERRGEERRGEERRGEERRGEERRGEERRGEERRGEERRGEERRGEERRGEERRGEERRGEERRGEERRGEERRGEERRGEESDQVSLTMPEVMLESVVVKWSLSFVYLLCYCQSVELLSLSDLA</sequence>
<evidence type="ECO:0000256" key="2">
    <source>
        <dbReference type="ARBA" id="ARBA00006281"/>
    </source>
</evidence>
<dbReference type="GO" id="GO:0005681">
    <property type="term" value="C:spliceosomal complex"/>
    <property type="evidence" value="ECO:0007669"/>
    <property type="project" value="UniProtKB-KW"/>
</dbReference>
<evidence type="ECO:0000259" key="11">
    <source>
        <dbReference type="Pfam" id="PF20981"/>
    </source>
</evidence>
<protein>
    <recommendedName>
        <fullName evidence="3">Protein AAR2 homolog</fullName>
    </recommendedName>
    <alternativeName>
        <fullName evidence="7">AAR2 splicing factor homolog</fullName>
    </alternativeName>
</protein>
<dbReference type="InterPro" id="IPR038516">
    <property type="entry name" value="AAR2_N_sf"/>
</dbReference>
<proteinExistence type="inferred from homology"/>
<keyword evidence="4" id="KW-0507">mRNA processing</keyword>
<evidence type="ECO:0000256" key="5">
    <source>
        <dbReference type="ARBA" id="ARBA00022728"/>
    </source>
</evidence>
<gene>
    <name evidence="12" type="ORF">HGM15179_011942</name>
</gene>
<organism evidence="12 13">
    <name type="scientific">Zosterops borbonicus</name>
    <dbReference type="NCBI Taxonomy" id="364589"/>
    <lineage>
        <taxon>Eukaryota</taxon>
        <taxon>Metazoa</taxon>
        <taxon>Chordata</taxon>
        <taxon>Craniata</taxon>
        <taxon>Vertebrata</taxon>
        <taxon>Euteleostomi</taxon>
        <taxon>Archelosauria</taxon>
        <taxon>Archosauria</taxon>
        <taxon>Dinosauria</taxon>
        <taxon>Saurischia</taxon>
        <taxon>Theropoda</taxon>
        <taxon>Coelurosauria</taxon>
        <taxon>Aves</taxon>
        <taxon>Neognathae</taxon>
        <taxon>Neoaves</taxon>
        <taxon>Telluraves</taxon>
        <taxon>Australaves</taxon>
        <taxon>Passeriformes</taxon>
        <taxon>Sylvioidea</taxon>
        <taxon>Zosteropidae</taxon>
        <taxon>Zosterops</taxon>
    </lineage>
</organism>
<dbReference type="GO" id="GO:0000244">
    <property type="term" value="P:spliceosomal tri-snRNP complex assembly"/>
    <property type="evidence" value="ECO:0007669"/>
    <property type="project" value="TreeGrafter"/>
</dbReference>
<comment type="caution">
    <text evidence="12">The sequence shown here is derived from an EMBL/GenBank/DDBJ whole genome shotgun (WGS) entry which is preliminary data.</text>
</comment>
<dbReference type="CDD" id="cd13778">
    <property type="entry name" value="Aar2_C"/>
    <property type="match status" value="1"/>
</dbReference>
<comment type="subunit">
    <text evidence="8">Interacts with PRPF8 (via RNase H homology domain). Component of a U5 snRNP complex that contains PRPF8.</text>
</comment>
<name>A0A8K1GBK7_9PASS</name>
<keyword evidence="6" id="KW-0508">mRNA splicing</keyword>
<evidence type="ECO:0000256" key="7">
    <source>
        <dbReference type="ARBA" id="ARBA00030625"/>
    </source>
</evidence>
<dbReference type="InterPro" id="IPR038514">
    <property type="entry name" value="AAR2_C_sf"/>
</dbReference>
<dbReference type="Pfam" id="PF05282">
    <property type="entry name" value="AAR2"/>
    <property type="match status" value="1"/>
</dbReference>
<evidence type="ECO:0000259" key="10">
    <source>
        <dbReference type="Pfam" id="PF05282"/>
    </source>
</evidence>
<feature type="compositionally biased region" description="Basic and acidic residues" evidence="9">
    <location>
        <begin position="450"/>
        <end position="732"/>
    </location>
</feature>
<evidence type="ECO:0000256" key="1">
    <source>
        <dbReference type="ARBA" id="ARBA00003708"/>
    </source>
</evidence>
<evidence type="ECO:0000256" key="8">
    <source>
        <dbReference type="ARBA" id="ARBA00047009"/>
    </source>
</evidence>
<dbReference type="InterPro" id="IPR033648">
    <property type="entry name" value="AAR2_C"/>
</dbReference>
<dbReference type="Proteomes" id="UP000796761">
    <property type="component" value="Unassembled WGS sequence"/>
</dbReference>
<dbReference type="FunFam" id="1.25.40.550:FF:000001">
    <property type="entry name" value="AAR2 splicing factor homolog"/>
    <property type="match status" value="1"/>
</dbReference>
<evidence type="ECO:0000256" key="9">
    <source>
        <dbReference type="SAM" id="MobiDB-lite"/>
    </source>
</evidence>
<dbReference type="PANTHER" id="PTHR12689">
    <property type="entry name" value="A1 CISTRON SPLICING FACTOR AAR2-RELATED"/>
    <property type="match status" value="1"/>
</dbReference>
<evidence type="ECO:0000256" key="4">
    <source>
        <dbReference type="ARBA" id="ARBA00022664"/>
    </source>
</evidence>
<evidence type="ECO:0000256" key="6">
    <source>
        <dbReference type="ARBA" id="ARBA00023187"/>
    </source>
</evidence>
<dbReference type="InterPro" id="IPR007946">
    <property type="entry name" value="AAR2"/>
</dbReference>
<keyword evidence="5" id="KW-0747">Spliceosome</keyword>
<dbReference type="AlphaFoldDB" id="A0A8K1GBK7"/>
<dbReference type="CDD" id="cd13777">
    <property type="entry name" value="Aar2_N"/>
    <property type="match status" value="1"/>
</dbReference>
<dbReference type="FunFam" id="2.60.34.20:FF:000001">
    <property type="entry name" value="protein AAR2 homolog"/>
    <property type="match status" value="1"/>
</dbReference>
<dbReference type="EMBL" id="SWJQ01000382">
    <property type="protein sequence ID" value="TRZ15157.1"/>
    <property type="molecule type" value="Genomic_DNA"/>
</dbReference>
<accession>A0A8K1GBK7</accession>
<dbReference type="PANTHER" id="PTHR12689:SF4">
    <property type="entry name" value="PROTEIN AAR2 HOMOLOG"/>
    <property type="match status" value="1"/>
</dbReference>